<sequence>MIHQRTSLINGSFDQVISAADRGFTYGDGVFRTMKIRDGQPISWPFHYQKLVADCAVIGIVCPSAELLMSDIQQLFPIEEFDNGEVSVAKIIITRGEGERGYAPPAVTIPTRVLIKSSMPTYLDAHYLSGVRLHLCDTRLALQPKLAGIKHLNRLENILARMEWREESIFDGLMMDMQSNVIECTMSNIFARVGSHLYTPDLSQCGVAGITRQRILGLESLLGLNCSEVTITLPELLSADEVIVCNSLYGAFQVTAIGNQTWEQQSLASTIRNILTHG</sequence>
<reference evidence="12 13" key="1">
    <citation type="journal article" date="2018" name="Nat. Biotechnol.">
        <title>A standardized bacterial taxonomy based on genome phylogeny substantially revises the tree of life.</title>
        <authorList>
            <person name="Parks D.H."/>
            <person name="Chuvochina M."/>
            <person name="Waite D.W."/>
            <person name="Rinke C."/>
            <person name="Skarshewski A."/>
            <person name="Chaumeil P.A."/>
            <person name="Hugenholtz P."/>
        </authorList>
    </citation>
    <scope>NUCLEOTIDE SEQUENCE [LARGE SCALE GENOMIC DNA]</scope>
    <source>
        <strain evidence="12">UBA9958</strain>
    </source>
</reference>
<dbReference type="GO" id="GO:0008153">
    <property type="term" value="P:4-aminobenzoate biosynthetic process"/>
    <property type="evidence" value="ECO:0007669"/>
    <property type="project" value="TreeGrafter"/>
</dbReference>
<dbReference type="Gene3D" id="3.20.10.10">
    <property type="entry name" value="D-amino Acid Aminotransferase, subunit A, domain 2"/>
    <property type="match status" value="1"/>
</dbReference>
<dbReference type="InterPro" id="IPR018300">
    <property type="entry name" value="Aminotrans_IV_CS"/>
</dbReference>
<dbReference type="InterPro" id="IPR036038">
    <property type="entry name" value="Aminotransferase-like"/>
</dbReference>
<dbReference type="InterPro" id="IPR001544">
    <property type="entry name" value="Aminotrans_IV"/>
</dbReference>
<dbReference type="EMBL" id="DNAA01000080">
    <property type="protein sequence ID" value="HBA08702.1"/>
    <property type="molecule type" value="Genomic_DNA"/>
</dbReference>
<gene>
    <name evidence="12" type="ORF">DCW48_03350</name>
</gene>
<accession>A0A351R9I1</accession>
<evidence type="ECO:0000313" key="13">
    <source>
        <dbReference type="Proteomes" id="UP000264313"/>
    </source>
</evidence>
<dbReference type="Gene3D" id="3.30.470.10">
    <property type="match status" value="1"/>
</dbReference>
<dbReference type="InterPro" id="IPR050571">
    <property type="entry name" value="Class-IV_PLP-Dep_Aminotrnsfr"/>
</dbReference>
<evidence type="ECO:0000256" key="5">
    <source>
        <dbReference type="ARBA" id="ARBA00022909"/>
    </source>
</evidence>
<evidence type="ECO:0000256" key="8">
    <source>
        <dbReference type="ARBA" id="ARBA00035676"/>
    </source>
</evidence>
<dbReference type="Proteomes" id="UP000264313">
    <property type="component" value="Unassembled WGS sequence"/>
</dbReference>
<comment type="cofactor">
    <cofactor evidence="1 11">
        <name>pyridoxal 5'-phosphate</name>
        <dbReference type="ChEBI" id="CHEBI:597326"/>
    </cofactor>
</comment>
<dbReference type="EC" id="4.1.3.38" evidence="8"/>
<dbReference type="STRING" id="1132855.GCA_000384255_01480"/>
<dbReference type="NCBIfam" id="NF004761">
    <property type="entry name" value="PRK06092.1"/>
    <property type="match status" value="1"/>
</dbReference>
<dbReference type="GO" id="GO:0005829">
    <property type="term" value="C:cytosol"/>
    <property type="evidence" value="ECO:0007669"/>
    <property type="project" value="TreeGrafter"/>
</dbReference>
<proteinExistence type="inferred from homology"/>
<dbReference type="GO" id="GO:0046656">
    <property type="term" value="P:folic acid biosynthetic process"/>
    <property type="evidence" value="ECO:0007669"/>
    <property type="project" value="UniProtKB-KW"/>
</dbReference>
<keyword evidence="5" id="KW-0289">Folate biosynthesis</keyword>
<dbReference type="PANTHER" id="PTHR42743:SF2">
    <property type="entry name" value="AMINODEOXYCHORISMATE LYASE"/>
    <property type="match status" value="1"/>
</dbReference>
<dbReference type="FunFam" id="3.20.10.10:FF:000002">
    <property type="entry name" value="D-alanine aminotransferase"/>
    <property type="match status" value="1"/>
</dbReference>
<comment type="caution">
    <text evidence="12">The sequence shown here is derived from an EMBL/GenBank/DDBJ whole genome shotgun (WGS) entry which is preliminary data.</text>
</comment>
<dbReference type="CDD" id="cd01559">
    <property type="entry name" value="ADCL_like"/>
    <property type="match status" value="1"/>
</dbReference>
<dbReference type="AlphaFoldDB" id="A0A351R9I1"/>
<comment type="similarity">
    <text evidence="2 10">Belongs to the class-IV pyridoxal-phosphate-dependent aminotransferase family.</text>
</comment>
<organism evidence="12 13">
    <name type="scientific">Methylotenera mobilis</name>
    <dbReference type="NCBI Taxonomy" id="359408"/>
    <lineage>
        <taxon>Bacteria</taxon>
        <taxon>Pseudomonadati</taxon>
        <taxon>Pseudomonadota</taxon>
        <taxon>Betaproteobacteria</taxon>
        <taxon>Nitrosomonadales</taxon>
        <taxon>Methylophilaceae</taxon>
        <taxon>Methylotenera</taxon>
    </lineage>
</organism>
<name>A0A351R9I1_9PROT</name>
<evidence type="ECO:0000256" key="1">
    <source>
        <dbReference type="ARBA" id="ARBA00001933"/>
    </source>
</evidence>
<dbReference type="InterPro" id="IPR043132">
    <property type="entry name" value="BCAT-like_C"/>
</dbReference>
<keyword evidence="6 12" id="KW-0456">Lyase</keyword>
<dbReference type="PANTHER" id="PTHR42743">
    <property type="entry name" value="AMINO-ACID AMINOTRANSFERASE"/>
    <property type="match status" value="1"/>
</dbReference>
<evidence type="ECO:0000256" key="10">
    <source>
        <dbReference type="RuleBase" id="RU004106"/>
    </source>
</evidence>
<evidence type="ECO:0000256" key="4">
    <source>
        <dbReference type="ARBA" id="ARBA00022898"/>
    </source>
</evidence>
<dbReference type="GO" id="GO:0008696">
    <property type="term" value="F:4-amino-4-deoxychorismate lyase activity"/>
    <property type="evidence" value="ECO:0007669"/>
    <property type="project" value="UniProtKB-EC"/>
</dbReference>
<evidence type="ECO:0000313" key="12">
    <source>
        <dbReference type="EMBL" id="HBA08702.1"/>
    </source>
</evidence>
<comment type="subunit">
    <text evidence="3">Homodimer.</text>
</comment>
<dbReference type="PROSITE" id="PS00770">
    <property type="entry name" value="AA_TRANSFER_CLASS_4"/>
    <property type="match status" value="1"/>
</dbReference>
<dbReference type="GO" id="GO:0030170">
    <property type="term" value="F:pyridoxal phosphate binding"/>
    <property type="evidence" value="ECO:0007669"/>
    <property type="project" value="InterPro"/>
</dbReference>
<dbReference type="InterPro" id="IPR017824">
    <property type="entry name" value="Aminodeoxychorismate_lyase_IV"/>
</dbReference>
<evidence type="ECO:0000256" key="7">
    <source>
        <dbReference type="ARBA" id="ARBA00035633"/>
    </source>
</evidence>
<dbReference type="Pfam" id="PF01063">
    <property type="entry name" value="Aminotran_4"/>
    <property type="match status" value="1"/>
</dbReference>
<dbReference type="SUPFAM" id="SSF56752">
    <property type="entry name" value="D-aminoacid aminotransferase-like PLP-dependent enzymes"/>
    <property type="match status" value="1"/>
</dbReference>
<comment type="pathway">
    <text evidence="7">Cofactor biosynthesis; tetrahydrofolate biosynthesis; 4-aminobenzoate from chorismate: step 2/2.</text>
</comment>
<evidence type="ECO:0000256" key="9">
    <source>
        <dbReference type="ARBA" id="ARBA00049529"/>
    </source>
</evidence>
<evidence type="ECO:0000256" key="3">
    <source>
        <dbReference type="ARBA" id="ARBA00011738"/>
    </source>
</evidence>
<dbReference type="InterPro" id="IPR043131">
    <property type="entry name" value="BCAT-like_N"/>
</dbReference>
<evidence type="ECO:0000256" key="6">
    <source>
        <dbReference type="ARBA" id="ARBA00023239"/>
    </source>
</evidence>
<dbReference type="NCBIfam" id="TIGR03461">
    <property type="entry name" value="pabC_Proteo"/>
    <property type="match status" value="1"/>
</dbReference>
<protein>
    <recommendedName>
        <fullName evidence="8">aminodeoxychorismate lyase</fullName>
        <ecNumber evidence="8">4.1.3.38</ecNumber>
    </recommendedName>
</protein>
<keyword evidence="4 11" id="KW-0663">Pyridoxal phosphate</keyword>
<evidence type="ECO:0000256" key="2">
    <source>
        <dbReference type="ARBA" id="ARBA00009320"/>
    </source>
</evidence>
<comment type="catalytic activity">
    <reaction evidence="9">
        <text>4-amino-4-deoxychorismate = 4-aminobenzoate + pyruvate + H(+)</text>
        <dbReference type="Rhea" id="RHEA:16201"/>
        <dbReference type="ChEBI" id="CHEBI:15361"/>
        <dbReference type="ChEBI" id="CHEBI:15378"/>
        <dbReference type="ChEBI" id="CHEBI:17836"/>
        <dbReference type="ChEBI" id="CHEBI:58406"/>
        <dbReference type="EC" id="4.1.3.38"/>
    </reaction>
</comment>
<evidence type="ECO:0000256" key="11">
    <source>
        <dbReference type="RuleBase" id="RU004516"/>
    </source>
</evidence>